<dbReference type="EMBL" id="VXRG01000035">
    <property type="protein sequence ID" value="MXY92505.1"/>
    <property type="molecule type" value="Genomic_DNA"/>
</dbReference>
<feature type="transmembrane region" description="Helical" evidence="5">
    <location>
        <begin position="345"/>
        <end position="365"/>
    </location>
</feature>
<organism evidence="7">
    <name type="scientific">Caldilineaceae bacterium SB0664_bin_27</name>
    <dbReference type="NCBI Taxonomy" id="2605260"/>
    <lineage>
        <taxon>Bacteria</taxon>
        <taxon>Bacillati</taxon>
        <taxon>Chloroflexota</taxon>
        <taxon>Caldilineae</taxon>
        <taxon>Caldilineales</taxon>
        <taxon>Caldilineaceae</taxon>
    </lineage>
</organism>
<evidence type="ECO:0000256" key="2">
    <source>
        <dbReference type="ARBA" id="ARBA00022692"/>
    </source>
</evidence>
<keyword evidence="4 5" id="KW-0472">Membrane</keyword>
<dbReference type="PANTHER" id="PTHR43839">
    <property type="entry name" value="OPPC IN A BINDING PROTEIN-DEPENDENT TRANSPORT SYSTEM"/>
    <property type="match status" value="1"/>
</dbReference>
<dbReference type="GO" id="GO:0005886">
    <property type="term" value="C:plasma membrane"/>
    <property type="evidence" value="ECO:0007669"/>
    <property type="project" value="UniProtKB-SubCell"/>
</dbReference>
<dbReference type="AlphaFoldDB" id="A0A6B0YQS6"/>
<keyword evidence="2 5" id="KW-0812">Transmembrane</keyword>
<proteinExistence type="inferred from homology"/>
<evidence type="ECO:0000259" key="6">
    <source>
        <dbReference type="PROSITE" id="PS50928"/>
    </source>
</evidence>
<keyword evidence="5" id="KW-0813">Transport</keyword>
<dbReference type="InterPro" id="IPR025966">
    <property type="entry name" value="OppC_N"/>
</dbReference>
<gene>
    <name evidence="7" type="ORF">F4Y42_03555</name>
</gene>
<evidence type="ECO:0000256" key="4">
    <source>
        <dbReference type="ARBA" id="ARBA00023136"/>
    </source>
</evidence>
<accession>A0A6B0YQS6</accession>
<comment type="subcellular location">
    <subcellularLocation>
        <location evidence="5">Cell membrane</location>
        <topology evidence="5">Multi-pass membrane protein</topology>
    </subcellularLocation>
    <subcellularLocation>
        <location evidence="1">Membrane</location>
        <topology evidence="1">Multi-pass membrane protein</topology>
    </subcellularLocation>
</comment>
<dbReference type="Gene3D" id="1.10.3720.10">
    <property type="entry name" value="MetI-like"/>
    <property type="match status" value="1"/>
</dbReference>
<dbReference type="CDD" id="cd06261">
    <property type="entry name" value="TM_PBP2"/>
    <property type="match status" value="1"/>
</dbReference>
<feature type="transmembrane region" description="Helical" evidence="5">
    <location>
        <begin position="172"/>
        <end position="200"/>
    </location>
</feature>
<keyword evidence="3 5" id="KW-1133">Transmembrane helix</keyword>
<dbReference type="Pfam" id="PF12911">
    <property type="entry name" value="OppC_N"/>
    <property type="match status" value="1"/>
</dbReference>
<reference evidence="7" key="1">
    <citation type="submission" date="2019-09" db="EMBL/GenBank/DDBJ databases">
        <title>Characterisation of the sponge microbiome using genome-centric metagenomics.</title>
        <authorList>
            <person name="Engelberts J.P."/>
            <person name="Robbins S.J."/>
            <person name="De Goeij J.M."/>
            <person name="Aranda M."/>
            <person name="Bell S.C."/>
            <person name="Webster N.S."/>
        </authorList>
    </citation>
    <scope>NUCLEOTIDE SEQUENCE</scope>
    <source>
        <strain evidence="7">SB0664_bin_27</strain>
    </source>
</reference>
<comment type="similarity">
    <text evidence="5">Belongs to the binding-protein-dependent transport system permease family.</text>
</comment>
<dbReference type="InterPro" id="IPR000515">
    <property type="entry name" value="MetI-like"/>
</dbReference>
<dbReference type="PROSITE" id="PS50928">
    <property type="entry name" value="ABC_TM1"/>
    <property type="match status" value="1"/>
</dbReference>
<dbReference type="SUPFAM" id="SSF161098">
    <property type="entry name" value="MetI-like"/>
    <property type="match status" value="1"/>
</dbReference>
<dbReference type="InterPro" id="IPR035906">
    <property type="entry name" value="MetI-like_sf"/>
</dbReference>
<evidence type="ECO:0000256" key="1">
    <source>
        <dbReference type="ARBA" id="ARBA00004141"/>
    </source>
</evidence>
<feature type="transmembrane region" description="Helical" evidence="5">
    <location>
        <begin position="289"/>
        <end position="309"/>
    </location>
</feature>
<protein>
    <submittedName>
        <fullName evidence="7">ABC transporter permease</fullName>
    </submittedName>
</protein>
<evidence type="ECO:0000256" key="3">
    <source>
        <dbReference type="ARBA" id="ARBA00022989"/>
    </source>
</evidence>
<feature type="transmembrane region" description="Helical" evidence="5">
    <location>
        <begin position="40"/>
        <end position="58"/>
    </location>
</feature>
<dbReference type="PANTHER" id="PTHR43839:SF3">
    <property type="entry name" value="OLIGOPEPTIDE ABC TRANSPORTER, PERMEASE PROTEIN"/>
    <property type="match status" value="1"/>
</dbReference>
<name>A0A6B0YQS6_9CHLR</name>
<evidence type="ECO:0000256" key="5">
    <source>
        <dbReference type="RuleBase" id="RU363032"/>
    </source>
</evidence>
<dbReference type="GO" id="GO:0055085">
    <property type="term" value="P:transmembrane transport"/>
    <property type="evidence" value="ECO:0007669"/>
    <property type="project" value="InterPro"/>
</dbReference>
<feature type="transmembrane region" description="Helical" evidence="5">
    <location>
        <begin position="236"/>
        <end position="258"/>
    </location>
</feature>
<sequence length="379" mass="42332">MAVIDEKFQSSDTGVDANEEDLSVATQWQLIRWKFLRHKVAVISLVLIAIFYLFAIFAEFLSPYDPAHHDTDYMFMPPQRLRFVDEGQFQLRPFVYGMTSKMDENTFRTTWELDTTQKFPVKLFVRGDPYKLWGLFESNIHLIGVEEGTFFLIGTDKMGRDLLSRIIFGGRISLSVGLLGIAISFVIGVIMGGVSGYFGGVTDLVIQRIIEFLRSIPTLPLWMALSVALPPTWTVVQIYFGIVVILSLVGWTGLARVVRGKFMSLREEEYVMAAQLNGSNESRVIFKHMLPSFTSHIIASLTLSVPGMILGETALSFIGLGLQNPAISWGVLLKDAQRIIVLADSPWLLSPGLFVIIAILCFNFVGDGLRDAADPYSSI</sequence>
<comment type="caution">
    <text evidence="7">The sequence shown here is derived from an EMBL/GenBank/DDBJ whole genome shotgun (WGS) entry which is preliminary data.</text>
</comment>
<evidence type="ECO:0000313" key="7">
    <source>
        <dbReference type="EMBL" id="MXY92505.1"/>
    </source>
</evidence>
<feature type="domain" description="ABC transmembrane type-1" evidence="6">
    <location>
        <begin position="170"/>
        <end position="366"/>
    </location>
</feature>
<dbReference type="Pfam" id="PF00528">
    <property type="entry name" value="BPD_transp_1"/>
    <property type="match status" value="1"/>
</dbReference>